<gene>
    <name evidence="1" type="ORF">GXM_01678</name>
</gene>
<sequence length="41" mass="4677">MAGSVSNFLVFIQAYGQDTKQWVSLPQVYQASRKLFPPNIF</sequence>
<dbReference type="EMBL" id="CP045226">
    <property type="protein sequence ID" value="QFS44205.1"/>
    <property type="molecule type" value="Genomic_DNA"/>
</dbReference>
<dbReference type="AlphaFoldDB" id="A0A5P8VUZ0"/>
<organism evidence="1 2">
    <name type="scientific">Nostoc sphaeroides CCNUC1</name>
    <dbReference type="NCBI Taxonomy" id="2653204"/>
    <lineage>
        <taxon>Bacteria</taxon>
        <taxon>Bacillati</taxon>
        <taxon>Cyanobacteriota</taxon>
        <taxon>Cyanophyceae</taxon>
        <taxon>Nostocales</taxon>
        <taxon>Nostocaceae</taxon>
        <taxon>Nostoc</taxon>
    </lineage>
</organism>
<protein>
    <submittedName>
        <fullName evidence="1">Uncharacterized protein</fullName>
    </submittedName>
</protein>
<accession>A0A5P8VUZ0</accession>
<evidence type="ECO:0000313" key="1">
    <source>
        <dbReference type="EMBL" id="QFS44205.1"/>
    </source>
</evidence>
<name>A0A5P8VUZ0_9NOSO</name>
<keyword evidence="2" id="KW-1185">Reference proteome</keyword>
<dbReference type="KEGG" id="nsh:GXM_01678"/>
<proteinExistence type="predicted"/>
<evidence type="ECO:0000313" key="2">
    <source>
        <dbReference type="Proteomes" id="UP000326678"/>
    </source>
</evidence>
<dbReference type="Proteomes" id="UP000326678">
    <property type="component" value="Chromosome Gxm1"/>
</dbReference>
<reference evidence="1 2" key="1">
    <citation type="submission" date="2019-10" db="EMBL/GenBank/DDBJ databases">
        <title>Genomic and transcriptomic insights into the perfect genentic adaptation of a filamentous nitrogen-fixing cyanobacterium to rice fields.</title>
        <authorList>
            <person name="Chen Z."/>
        </authorList>
    </citation>
    <scope>NUCLEOTIDE SEQUENCE [LARGE SCALE GENOMIC DNA]</scope>
    <source>
        <strain evidence="1">CCNUC1</strain>
    </source>
</reference>